<dbReference type="GO" id="GO:0016020">
    <property type="term" value="C:membrane"/>
    <property type="evidence" value="ECO:0007669"/>
    <property type="project" value="UniProtKB-SubCell"/>
</dbReference>
<keyword evidence="2" id="KW-0813">Transport</keyword>
<evidence type="ECO:0000259" key="11">
    <source>
        <dbReference type="Pfam" id="PF10613"/>
    </source>
</evidence>
<dbReference type="InterPro" id="IPR019594">
    <property type="entry name" value="Glu/Gly-bd"/>
</dbReference>
<protein>
    <recommendedName>
        <fullName evidence="11">Ionotropic glutamate receptor L-glutamate and glycine-binding domain-containing protein</fullName>
    </recommendedName>
</protein>
<keyword evidence="4" id="KW-1133">Transmembrane helix</keyword>
<keyword evidence="6" id="KW-0472">Membrane</keyword>
<keyword evidence="5" id="KW-0406">Ion transport</keyword>
<accession>A0A437D997</accession>
<evidence type="ECO:0000256" key="9">
    <source>
        <dbReference type="ARBA" id="ARBA00023286"/>
    </source>
</evidence>
<sequence length="111" mass="11928">MMKAEIVSLLNGIRTTVWGLISSPSHPVLPIKTPQGNAGWGSMKTSVALVFWTASVTAWVSTADAKDLSITTIKEEPYTMSKGSGLEGFCIDLIAELSKKLGFTYKGTYTP</sequence>
<gene>
    <name evidence="12" type="ORF">OJAV_G00071920</name>
</gene>
<evidence type="ECO:0000256" key="5">
    <source>
        <dbReference type="ARBA" id="ARBA00023065"/>
    </source>
</evidence>
<keyword evidence="10" id="KW-0407">Ion channel</keyword>
<evidence type="ECO:0000256" key="8">
    <source>
        <dbReference type="ARBA" id="ARBA00023180"/>
    </source>
</evidence>
<evidence type="ECO:0000313" key="12">
    <source>
        <dbReference type="EMBL" id="RVE71257.1"/>
    </source>
</evidence>
<reference evidence="12 13" key="2">
    <citation type="submission" date="2019-01" db="EMBL/GenBank/DDBJ databases">
        <title>A chromosome length genome reference of the Java medaka (oryzias javanicus).</title>
        <authorList>
            <person name="Herpin A."/>
            <person name="Takehana Y."/>
            <person name="Naruse K."/>
            <person name="Ansai S."/>
            <person name="Kawaguchi M."/>
        </authorList>
    </citation>
    <scope>NUCLEOTIDE SEQUENCE [LARGE SCALE GENOMIC DNA]</scope>
    <source>
        <strain evidence="12">RS831</strain>
        <tissue evidence="12">Whole body</tissue>
    </source>
</reference>
<keyword evidence="7" id="KW-0675">Receptor</keyword>
<evidence type="ECO:0000256" key="6">
    <source>
        <dbReference type="ARBA" id="ARBA00023136"/>
    </source>
</evidence>
<dbReference type="GO" id="GO:0015276">
    <property type="term" value="F:ligand-gated monoatomic ion channel activity"/>
    <property type="evidence" value="ECO:0007669"/>
    <property type="project" value="InterPro"/>
</dbReference>
<evidence type="ECO:0000256" key="4">
    <source>
        <dbReference type="ARBA" id="ARBA00022989"/>
    </source>
</evidence>
<keyword evidence="9" id="KW-1071">Ligand-gated ion channel</keyword>
<dbReference type="Pfam" id="PF10613">
    <property type="entry name" value="Lig_chan-Glu_bd"/>
    <property type="match status" value="1"/>
</dbReference>
<keyword evidence="8" id="KW-0325">Glycoprotein</keyword>
<evidence type="ECO:0000256" key="2">
    <source>
        <dbReference type="ARBA" id="ARBA00022448"/>
    </source>
</evidence>
<dbReference type="OrthoDB" id="5984008at2759"/>
<comment type="subcellular location">
    <subcellularLocation>
        <location evidence="1">Membrane</location>
        <topology evidence="1">Multi-pass membrane protein</topology>
    </subcellularLocation>
</comment>
<reference evidence="12 13" key="1">
    <citation type="submission" date="2018-11" db="EMBL/GenBank/DDBJ databases">
        <authorList>
            <person name="Lopez-Roques C."/>
            <person name="Donnadieu C."/>
            <person name="Bouchez O."/>
            <person name="Klopp C."/>
            <person name="Cabau C."/>
            <person name="Zahm M."/>
        </authorList>
    </citation>
    <scope>NUCLEOTIDE SEQUENCE [LARGE SCALE GENOMIC DNA]</scope>
    <source>
        <strain evidence="12">RS831</strain>
        <tissue evidence="12">Whole body</tissue>
    </source>
</reference>
<proteinExistence type="predicted"/>
<evidence type="ECO:0000256" key="3">
    <source>
        <dbReference type="ARBA" id="ARBA00022692"/>
    </source>
</evidence>
<dbReference type="EMBL" id="CM012443">
    <property type="protein sequence ID" value="RVE71257.1"/>
    <property type="molecule type" value="Genomic_DNA"/>
</dbReference>
<dbReference type="AlphaFoldDB" id="A0A437D997"/>
<feature type="domain" description="Ionotropic glutamate receptor L-glutamate and glycine-binding" evidence="11">
    <location>
        <begin position="67"/>
        <end position="107"/>
    </location>
</feature>
<keyword evidence="3" id="KW-0812">Transmembrane</keyword>
<organism evidence="12 13">
    <name type="scientific">Oryzias javanicus</name>
    <name type="common">Javanese ricefish</name>
    <name type="synonym">Aplocheilus javanicus</name>
    <dbReference type="NCBI Taxonomy" id="123683"/>
    <lineage>
        <taxon>Eukaryota</taxon>
        <taxon>Metazoa</taxon>
        <taxon>Chordata</taxon>
        <taxon>Craniata</taxon>
        <taxon>Vertebrata</taxon>
        <taxon>Euteleostomi</taxon>
        <taxon>Actinopterygii</taxon>
        <taxon>Neopterygii</taxon>
        <taxon>Teleostei</taxon>
        <taxon>Neoteleostei</taxon>
        <taxon>Acanthomorphata</taxon>
        <taxon>Ovalentaria</taxon>
        <taxon>Atherinomorphae</taxon>
        <taxon>Beloniformes</taxon>
        <taxon>Adrianichthyidae</taxon>
        <taxon>Oryziinae</taxon>
        <taxon>Oryzias</taxon>
    </lineage>
</organism>
<name>A0A437D997_ORYJA</name>
<keyword evidence="13" id="KW-1185">Reference proteome</keyword>
<evidence type="ECO:0000256" key="10">
    <source>
        <dbReference type="ARBA" id="ARBA00023303"/>
    </source>
</evidence>
<evidence type="ECO:0000313" key="13">
    <source>
        <dbReference type="Proteomes" id="UP000283210"/>
    </source>
</evidence>
<dbReference type="Gene3D" id="3.40.190.10">
    <property type="entry name" value="Periplasmic binding protein-like II"/>
    <property type="match status" value="1"/>
</dbReference>
<evidence type="ECO:0000256" key="7">
    <source>
        <dbReference type="ARBA" id="ARBA00023170"/>
    </source>
</evidence>
<dbReference type="SUPFAM" id="SSF53850">
    <property type="entry name" value="Periplasmic binding protein-like II"/>
    <property type="match status" value="1"/>
</dbReference>
<evidence type="ECO:0000256" key="1">
    <source>
        <dbReference type="ARBA" id="ARBA00004141"/>
    </source>
</evidence>
<dbReference type="Proteomes" id="UP000283210">
    <property type="component" value="Chromosome 7"/>
</dbReference>